<dbReference type="PANTHER" id="PTHR38664:SF1">
    <property type="entry name" value="SLR0058 PROTEIN"/>
    <property type="match status" value="1"/>
</dbReference>
<keyword evidence="2" id="KW-1185">Reference proteome</keyword>
<dbReference type="AlphaFoldDB" id="I3IPJ6"/>
<dbReference type="EMBL" id="BAFH01000004">
    <property type="protein sequence ID" value="GAB63641.1"/>
    <property type="molecule type" value="Genomic_DNA"/>
</dbReference>
<comment type="caution">
    <text evidence="1">The sequence shown here is derived from an EMBL/GenBank/DDBJ whole genome shotgun (WGS) entry which is preliminary data.</text>
</comment>
<sequence>MISGIIKKAIDLTVGALFMTKENVDELIDDMVKNGEMKREEAKALVNEIMKKILSSKKEIESRTEVIVEKVLHKLDIPTRQELQQMQKRLEEIIKKWESKI</sequence>
<name>I3IPJ6_9BACT</name>
<gene>
    <name evidence="1" type="ORF">KSU1_D0332</name>
</gene>
<evidence type="ECO:0008006" key="3">
    <source>
        <dbReference type="Google" id="ProtNLM"/>
    </source>
</evidence>
<protein>
    <recommendedName>
        <fullName evidence="3">Poly(Hydroxyalcanoate) granule associated protein</fullName>
    </recommendedName>
</protein>
<dbReference type="InterPro" id="IPR008769">
    <property type="entry name" value="PhaF_PhaI"/>
</dbReference>
<proteinExistence type="predicted"/>
<evidence type="ECO:0000313" key="1">
    <source>
        <dbReference type="EMBL" id="GAB63641.1"/>
    </source>
</evidence>
<accession>I3IPJ6</accession>
<dbReference type="STRING" id="247490.KSU1_D0332"/>
<dbReference type="PANTHER" id="PTHR38664">
    <property type="entry name" value="SLR0058 PROTEIN"/>
    <property type="match status" value="1"/>
</dbReference>
<organism evidence="1 2">
    <name type="scientific">Candidatus Jettenia caeni</name>
    <dbReference type="NCBI Taxonomy" id="247490"/>
    <lineage>
        <taxon>Bacteria</taxon>
        <taxon>Pseudomonadati</taxon>
        <taxon>Planctomycetota</taxon>
        <taxon>Candidatus Brocadiia</taxon>
        <taxon>Candidatus Brocadiales</taxon>
        <taxon>Candidatus Brocadiaceae</taxon>
        <taxon>Candidatus Jettenia</taxon>
    </lineage>
</organism>
<reference evidence="1 2" key="1">
    <citation type="journal article" date="2012" name="FEBS Lett.">
        <title>Anammox organism KSU-1 expresses a NirK-type copper-containing nitrite reductase instead of a NirS-type with cytochrome cd1.</title>
        <authorList>
            <person name="Hira D."/>
            <person name="Toh H."/>
            <person name="Migita C.T."/>
            <person name="Okubo H."/>
            <person name="Nishiyama T."/>
            <person name="Hattori M."/>
            <person name="Furukawa K."/>
            <person name="Fujii T."/>
        </authorList>
    </citation>
    <scope>NUCLEOTIDE SEQUENCE [LARGE SCALE GENOMIC DNA]</scope>
</reference>
<dbReference type="Pfam" id="PF05597">
    <property type="entry name" value="Phasin"/>
    <property type="match status" value="1"/>
</dbReference>
<dbReference type="Proteomes" id="UP000002985">
    <property type="component" value="Unassembled WGS sequence"/>
</dbReference>
<evidence type="ECO:0000313" key="2">
    <source>
        <dbReference type="Proteomes" id="UP000002985"/>
    </source>
</evidence>
<dbReference type="eggNOG" id="COG3937">
    <property type="taxonomic scope" value="Bacteria"/>
</dbReference>